<evidence type="ECO:0000259" key="3">
    <source>
        <dbReference type="Pfam" id="PF14436"/>
    </source>
</evidence>
<evidence type="ECO:0000313" key="7">
    <source>
        <dbReference type="Proteomes" id="UP000000289"/>
    </source>
</evidence>
<feature type="domain" description="Bacterial EndoU nuclease" evidence="3">
    <location>
        <begin position="1443"/>
        <end position="1525"/>
    </location>
</feature>
<evidence type="ECO:0000313" key="6">
    <source>
        <dbReference type="EMBL" id="CCC30914.1"/>
    </source>
</evidence>
<dbReference type="eggNOG" id="COG3210">
    <property type="taxonomic scope" value="Bacteria"/>
</dbReference>
<dbReference type="Pfam" id="PF20148">
    <property type="entry name" value="DUF6531"/>
    <property type="match status" value="1"/>
</dbReference>
<dbReference type="PANTHER" id="PTHR32305:SF15">
    <property type="entry name" value="PROTEIN RHSA-RELATED"/>
    <property type="match status" value="1"/>
</dbReference>
<name>A0A0K0HBP9_SALBC</name>
<dbReference type="InterPro" id="IPR045351">
    <property type="entry name" value="DUF6531"/>
</dbReference>
<feature type="region of interest" description="Disordered" evidence="2">
    <location>
        <begin position="132"/>
        <end position="151"/>
    </location>
</feature>
<dbReference type="InterPro" id="IPR022385">
    <property type="entry name" value="Rhs_assc_core"/>
</dbReference>
<dbReference type="Gene3D" id="2.180.10.10">
    <property type="entry name" value="RHS repeat-associated core"/>
    <property type="match status" value="3"/>
</dbReference>
<dbReference type="Pfam" id="PF13665">
    <property type="entry name" value="Tox-PAAR-like"/>
    <property type="match status" value="1"/>
</dbReference>
<reference evidence="6 7" key="1">
    <citation type="journal article" date="2011" name="PLoS Pathog.">
        <title>Salmonella bongori provides insights into the evolution of the Salmonellae.</title>
        <authorList>
            <person name="Fookes M."/>
            <person name="Schroeder G.N."/>
            <person name="Langridge G.C."/>
            <person name="Blondel C.J."/>
            <person name="Mammina C."/>
            <person name="Connor T.R."/>
            <person name="Seth-Smith H."/>
            <person name="Vernikos G.S."/>
            <person name="Robinson K.S."/>
            <person name="Sanders M."/>
            <person name="Petty N.K."/>
            <person name="Kingsley R.A."/>
            <person name="Baumler A.J."/>
            <person name="Nuccio S.P."/>
            <person name="Contreras I."/>
            <person name="Santiviago C.A."/>
            <person name="Maskell D."/>
            <person name="Barrow P."/>
            <person name="Humphrey T."/>
            <person name="Nastasi A."/>
            <person name="Roberts M."/>
            <person name="Frankel G."/>
            <person name="Parkhill J."/>
            <person name="Dougan G."/>
            <person name="Thomson N.R."/>
        </authorList>
    </citation>
    <scope>NUCLEOTIDE SEQUENCE [LARGE SCALE GENOMIC DNA]</scope>
    <source>
        <strain evidence="7">ATCC 43975 / DSM 13772 / NCTC 12419</strain>
    </source>
</reference>
<protein>
    <submittedName>
        <fullName evidence="6">Rhs-family protein</fullName>
    </submittedName>
</protein>
<dbReference type="PANTHER" id="PTHR32305">
    <property type="match status" value="1"/>
</dbReference>
<dbReference type="RefSeq" id="WP_000968080.1">
    <property type="nucleotide sequence ID" value="NC_015761.1"/>
</dbReference>
<evidence type="ECO:0000259" key="4">
    <source>
        <dbReference type="Pfam" id="PF20148"/>
    </source>
</evidence>
<evidence type="ECO:0000256" key="2">
    <source>
        <dbReference type="SAM" id="MobiDB-lite"/>
    </source>
</evidence>
<evidence type="ECO:0000256" key="1">
    <source>
        <dbReference type="ARBA" id="ARBA00022737"/>
    </source>
</evidence>
<dbReference type="Proteomes" id="UP000000289">
    <property type="component" value="Chromosome"/>
</dbReference>
<dbReference type="Pfam" id="PF14436">
    <property type="entry name" value="EndoU_bacteria"/>
    <property type="match status" value="1"/>
</dbReference>
<dbReference type="Pfam" id="PF25023">
    <property type="entry name" value="TEN_YD-shell"/>
    <property type="match status" value="1"/>
</dbReference>
<organism evidence="6 7">
    <name type="scientific">Salmonella bongori (strain ATCC 43975 / DSM 13772 / NCTC 12419)</name>
    <dbReference type="NCBI Taxonomy" id="218493"/>
    <lineage>
        <taxon>Bacteria</taxon>
        <taxon>Pseudomonadati</taxon>
        <taxon>Pseudomonadota</taxon>
        <taxon>Gammaproteobacteria</taxon>
        <taxon>Enterobacterales</taxon>
        <taxon>Enterobacteriaceae</taxon>
        <taxon>Salmonella</taxon>
    </lineage>
</organism>
<feature type="region of interest" description="Disordered" evidence="2">
    <location>
        <begin position="328"/>
        <end position="349"/>
    </location>
</feature>
<feature type="domain" description="Teneurin-like YD-shell" evidence="5">
    <location>
        <begin position="604"/>
        <end position="797"/>
    </location>
</feature>
<dbReference type="KEGG" id="sbg:SBG_1846"/>
<dbReference type="InterPro" id="IPR029501">
    <property type="entry name" value="EndoU_bac"/>
</dbReference>
<dbReference type="PRINTS" id="PR00394">
    <property type="entry name" value="RHSPROTEIN"/>
</dbReference>
<gene>
    <name evidence="6" type="ordered locus">SBG_1846</name>
</gene>
<dbReference type="InterPro" id="IPR031325">
    <property type="entry name" value="RHS_repeat"/>
</dbReference>
<keyword evidence="1" id="KW-0677">Repeat</keyword>
<dbReference type="GO" id="GO:0004519">
    <property type="term" value="F:endonuclease activity"/>
    <property type="evidence" value="ECO:0007669"/>
    <property type="project" value="InterPro"/>
</dbReference>
<dbReference type="eggNOG" id="COG3209">
    <property type="taxonomic scope" value="Bacteria"/>
</dbReference>
<sequence length="1535" mass="172664">MMAKNYIARQDGLWTVISLTPDVCKTPVGSSTPPVPYAVIASLGDAVQTVQTVKANGHPVLVLDQSIIPYTKGDEPGVAKGVKSGTVGDICEPLEHSRTVFAGGKPVLRHFDKFWMNARNTTGLIIGQPPVAADSVSKADPAPEPETKEEQSIWDTMLMIQTDQSRAQIEAAPVLLDITIGAAKAFWNQFPDLATILGQGAAMQSAGEMQMNGAMLSAMGMDEMGEAQYRMGEEVMAHAGDFNLDEYRLKMSNRNQEIGGMAYDYGSLVLGGYGLARGGFMGLKTMRTASKLVHEGEAGGKFAAHMMKMDNAEDAATDAEKLADDVVPEGRDGANIKGETQGNGDRGDGVNSMLCTKSGEPVDIGTGDFLQHFSVLSLPGSLPLTLSRFYRSQAKGTGIFGPKWTDEWSCMLTVHGNDMHFTNHEGVDLYYRIPQNGIFRDTANSRQAYYRLSGDIRDELTIFDRRSQHSQIFSLTDNGIYLLSAIHDRYGNRADFIRTEGLLTGIHHSDGYTLALGWQQRQLVSIDLATPQRQRLVTCHYDKNGYLAECDTIQFSHLWHEYTSEGWMTRWRDTDKTCVDIVYDTLGRTVSTLSTEGYFDDQFLYNDDEKCTTYLDAEGGETRYWYNGDGLVTRSIDPLGREETSVWENTRLRSRTDALGRTTAYDYNNEGEISRVSLPGGYSLYYDYNEHGQLTRLSAPGNQVWLWEYDGKGSMVCLTDPQGRQQQFSYSEHGDLLRQIMPNGATWRWSHDALHQVRATTAPDGGVTQTEQDILGRLLSVKDPLGYTTQFRYSKNHAGPQGSVEEIRRPDGVRELMRQNSEKLPESFTDGEGNTTRYEYGAFDLLTAVIRPDGERLACRYDKLTRLTEITNAEGEHYRLRYDKAGQLVAETDFTGRTLTYSYDAAGRCIRTTFPDGTHLNRQYSTTDQVTREEVAQGDSDRVLSCTTFIYDALSRLTEARNNDATVTYEYDDASRVTAETINGRRTEYNYDPDQDTVSQRTTAGITERFTRGLTGELTQWQIDGHTPLTLEHDLRGQEISRQSEAGFSLRQNYTPTGMLTGQQAGDLTEQNPHYRRNNTLQRQWLYDKAYNLTMISDSLRGTMVNSVTANDQISHATWTGSSDIPMREECFAYDRNLNISRHQTWVNEVMESETHQRQLHGRVTSREYKAWRHSTSRINPDSGMPEEGKFVRVIRDEQTTWKYDVNGRLVEKLVDKGGYRPLRWRYRWDARSQLTGLETPEGERREYKYDPFGRRISKRCTNRDRPGTDFHWNGDQLTEEIPVGTDGTPEYENAIRWIYEPGSFTPLARYEKGQLHYTITDTVGRIQELLTEDGTIVWRGKQHLWGREEGRNKDDTPSCRLRFPGQYEDEESGLYYNRFRYYDCDTGQYLCADPIGLAGGINLYAYVVNPLTWIDPLGLFGCGPKAQKHILHGDGPGSGGHMWPGQPGKTTFPQSWDGKKIISEVDDIVNSPSTKWYAQQGTGGALTKSGKAATWVAWEVRDGVQIRVVYQPAKGRIVTAFPDSGPVPRLSGAK</sequence>
<dbReference type="eggNOG" id="COG3064">
    <property type="taxonomic scope" value="Bacteria"/>
</dbReference>
<dbReference type="NCBIfam" id="TIGR03696">
    <property type="entry name" value="Rhs_assc_core"/>
    <property type="match status" value="1"/>
</dbReference>
<dbReference type="InterPro" id="IPR006530">
    <property type="entry name" value="YD"/>
</dbReference>
<dbReference type="EMBL" id="FR877557">
    <property type="protein sequence ID" value="CCC30914.1"/>
    <property type="molecule type" value="Genomic_DNA"/>
</dbReference>
<dbReference type="InterPro" id="IPR056823">
    <property type="entry name" value="TEN-like_YD-shell"/>
</dbReference>
<dbReference type="NCBIfam" id="TIGR01643">
    <property type="entry name" value="YD_repeat_2x"/>
    <property type="match status" value="7"/>
</dbReference>
<evidence type="ECO:0000259" key="5">
    <source>
        <dbReference type="Pfam" id="PF25023"/>
    </source>
</evidence>
<dbReference type="CDD" id="cd14740">
    <property type="entry name" value="PAAR_4"/>
    <property type="match status" value="1"/>
</dbReference>
<proteinExistence type="predicted"/>
<feature type="domain" description="DUF6531" evidence="4">
    <location>
        <begin position="359"/>
        <end position="429"/>
    </location>
</feature>
<dbReference type="InterPro" id="IPR050708">
    <property type="entry name" value="T6SS_VgrG/RHS"/>
</dbReference>
<dbReference type="GeneID" id="44983086"/>
<dbReference type="Pfam" id="PF05593">
    <property type="entry name" value="RHS_repeat"/>
    <property type="match status" value="2"/>
</dbReference>
<accession>A0A0K0HBP9</accession>